<proteinExistence type="predicted"/>
<name>A0ABY7EHV2_MYAAR</name>
<keyword evidence="2" id="KW-1185">Reference proteome</keyword>
<sequence length="71" mass="8117">MGERTSTMTNEQEDRDPLKNEMRFLHTGISINMQLRLRQAALARATGKAAYKKQQGSYFELEGNKEVTLNV</sequence>
<evidence type="ECO:0000313" key="1">
    <source>
        <dbReference type="EMBL" id="WAR08376.1"/>
    </source>
</evidence>
<accession>A0ABY7EHV2</accession>
<dbReference type="EMBL" id="CP111017">
    <property type="protein sequence ID" value="WAR08376.1"/>
    <property type="molecule type" value="Genomic_DNA"/>
</dbReference>
<reference evidence="1" key="1">
    <citation type="submission" date="2022-11" db="EMBL/GenBank/DDBJ databases">
        <title>Centuries of genome instability and evolution in soft-shell clam transmissible cancer (bioRxiv).</title>
        <authorList>
            <person name="Hart S.F.M."/>
            <person name="Yonemitsu M.A."/>
            <person name="Giersch R.M."/>
            <person name="Beal B.F."/>
            <person name="Arriagada G."/>
            <person name="Davis B.W."/>
            <person name="Ostrander E.A."/>
            <person name="Goff S.P."/>
            <person name="Metzger M.J."/>
        </authorList>
    </citation>
    <scope>NUCLEOTIDE SEQUENCE</scope>
    <source>
        <strain evidence="1">MELC-2E11</strain>
        <tissue evidence="1">Siphon/mantle</tissue>
    </source>
</reference>
<organism evidence="1 2">
    <name type="scientific">Mya arenaria</name>
    <name type="common">Soft-shell clam</name>
    <dbReference type="NCBI Taxonomy" id="6604"/>
    <lineage>
        <taxon>Eukaryota</taxon>
        <taxon>Metazoa</taxon>
        <taxon>Spiralia</taxon>
        <taxon>Lophotrochozoa</taxon>
        <taxon>Mollusca</taxon>
        <taxon>Bivalvia</taxon>
        <taxon>Autobranchia</taxon>
        <taxon>Heteroconchia</taxon>
        <taxon>Euheterodonta</taxon>
        <taxon>Imparidentia</taxon>
        <taxon>Neoheterodontei</taxon>
        <taxon>Myida</taxon>
        <taxon>Myoidea</taxon>
        <taxon>Myidae</taxon>
        <taxon>Mya</taxon>
    </lineage>
</organism>
<evidence type="ECO:0000313" key="2">
    <source>
        <dbReference type="Proteomes" id="UP001164746"/>
    </source>
</evidence>
<protein>
    <submittedName>
        <fullName evidence="1">Uncharacterized protein</fullName>
    </submittedName>
</protein>
<dbReference type="Proteomes" id="UP001164746">
    <property type="component" value="Chromosome 6"/>
</dbReference>
<gene>
    <name evidence="1" type="ORF">MAR_018334</name>
</gene>